<dbReference type="AlphaFoldDB" id="A0A383VXK5"/>
<dbReference type="EMBL" id="FNXT01000980">
    <property type="protein sequence ID" value="SZX70215.1"/>
    <property type="molecule type" value="Genomic_DNA"/>
</dbReference>
<dbReference type="InterPro" id="IPR047589">
    <property type="entry name" value="DUF11_rpt"/>
</dbReference>
<organism evidence="2 3">
    <name type="scientific">Tetradesmus obliquus</name>
    <name type="common">Green alga</name>
    <name type="synonym">Acutodesmus obliquus</name>
    <dbReference type="NCBI Taxonomy" id="3088"/>
    <lineage>
        <taxon>Eukaryota</taxon>
        <taxon>Viridiplantae</taxon>
        <taxon>Chlorophyta</taxon>
        <taxon>core chlorophytes</taxon>
        <taxon>Chlorophyceae</taxon>
        <taxon>CS clade</taxon>
        <taxon>Sphaeropleales</taxon>
        <taxon>Scenedesmaceae</taxon>
        <taxon>Tetradesmus</taxon>
    </lineage>
</organism>
<accession>A0A383VXK5</accession>
<feature type="domain" description="DUF7507" evidence="1">
    <location>
        <begin position="726"/>
        <end position="808"/>
    </location>
</feature>
<proteinExistence type="predicted"/>
<keyword evidence="3" id="KW-1185">Reference proteome</keyword>
<reference evidence="2 3" key="1">
    <citation type="submission" date="2016-10" db="EMBL/GenBank/DDBJ databases">
        <authorList>
            <person name="Cai Z."/>
        </authorList>
    </citation>
    <scope>NUCLEOTIDE SEQUENCE [LARGE SCALE GENOMIC DNA]</scope>
</reference>
<feature type="domain" description="DUF7507" evidence="1">
    <location>
        <begin position="113"/>
        <end position="210"/>
    </location>
</feature>
<gene>
    <name evidence="2" type="ORF">BQ4739_LOCUS10444</name>
</gene>
<feature type="domain" description="DUF7507" evidence="1">
    <location>
        <begin position="615"/>
        <end position="704"/>
    </location>
</feature>
<dbReference type="InterPro" id="IPR051172">
    <property type="entry name" value="Chlamydia_OmcB"/>
</dbReference>
<protein>
    <recommendedName>
        <fullName evidence="1">DUF7507 domain-containing protein</fullName>
    </recommendedName>
</protein>
<dbReference type="Pfam" id="PF24346">
    <property type="entry name" value="DUF7507"/>
    <property type="match status" value="5"/>
</dbReference>
<dbReference type="PANTHER" id="PTHR34819">
    <property type="entry name" value="LARGE CYSTEINE-RICH PERIPLASMIC PROTEIN OMCB"/>
    <property type="match status" value="1"/>
</dbReference>
<dbReference type="InterPro" id="IPR055354">
    <property type="entry name" value="DUF7507"/>
</dbReference>
<dbReference type="NCBIfam" id="TIGR01451">
    <property type="entry name" value="B_ant_repeat"/>
    <property type="match status" value="1"/>
</dbReference>
<name>A0A383VXK5_TETOB</name>
<dbReference type="Proteomes" id="UP000256970">
    <property type="component" value="Unassembled WGS sequence"/>
</dbReference>
<dbReference type="PANTHER" id="PTHR34819:SF3">
    <property type="entry name" value="CELL SURFACE PROTEIN"/>
    <property type="match status" value="1"/>
</dbReference>
<evidence type="ECO:0000313" key="2">
    <source>
        <dbReference type="EMBL" id="SZX70215.1"/>
    </source>
</evidence>
<feature type="domain" description="DUF7507" evidence="1">
    <location>
        <begin position="16"/>
        <end position="100"/>
    </location>
</feature>
<evidence type="ECO:0000259" key="1">
    <source>
        <dbReference type="Pfam" id="PF24346"/>
    </source>
</evidence>
<sequence length="1214" mass="126071">MTLDITDFPARGATYTQDERVTYKAVLKNTGNVKLTDTKISGSTVPSGSVTGICPDLDVAYQSSRDCTFEVPLEFDILDTESVQLLASASASGPGAVAVASADKTVTLDVVRQLTVVKTLPTNQQSYKSTGNTLDYTITATNSGGITLKNVQVTDPRIPGPQLVCSSEPAKGLERKSAITCTGSYTVKPADVEAKTIDNTATATANKMTSAASGSAKSSMLAMSVSLAPASSSEPGSIGIESYSSTSAIFFNVIVRNAGQAALTGATLQVTDTGAAIGPEISVDTAAQSCQLGSPIPAGETRTCLVTLRPKQDNLDAGFPLVITAAGTATDAVSKESISASSAEVNVPAAQNAKLEYQLTADATGLSTLPAADEPVKYTLKIFNKGNVRLTDVAPAFKVNDAAALLDFSGCLSDLQNSEAGEQLSKTSCEVTRKLKQSDIEKGSLDVTGSLSATYTCQEADCPKRLEGSLNPGPLPSITLTRVAEITFQSLTTSVFNITGQKRTDGLYYVYPGEKIVVVSAVRNSGNLMQGLTATSQLDGTITCAPAVIAPGSTATCTHEGYPVTQQNIDDGSLSFSVSYVGKGVIDSFESSRPAQTVNAEDRSAFSVKVDVLSGNGFTAEGDVITYKLTAVSSGNTALLGVAVSDGRASSETRADCSLPRLDAPTLGSTSELVCPSSGEASYTVTQDDVDAGGYTITATGSASRLSWNSGTLDGSVDERVPAKQSPAANIVVEASSNTVTYADTTVTFIANISNPGNVRLKGLKLEDDAELGSNACAVVVALDLKKSFSCTVTKTFKQGDIQDGASVKAAFKPVFTVSGSQLSVPASASATITFIKEANLQVSLSDPVPAEKRADTAIRFTVTVQNTGNWILSSIGYPSTFKACPAALNPGQSEVCTLEVPVVATDFDKAATHSDLQFSAEVTNSDLKSSRVVSVNKFDHINHGPGLSATLTSNPETLVQEGTQVKYTATFKNTGNTAVNFVQNSIRLTVGGKVIPLDCPDEGEVLSAGASTTCNSNSNPVVARFKDLLSGKIDASVVASYTSAHSPGKELPASATGTTIAQVCDASHAGRCPRFQATVVNGKLKPTYLSAFSATCNGCTATVTFKSPFQTATCTTDMVNYVALAVGGRLTQCAKRDSVWFGDEVVLSNVSHRSRVFAYMYDASYSEGTAAPAVVFKDLGRPACRVSASFAGKGYCGKYGGFVVNCGSKCRRN</sequence>
<evidence type="ECO:0000313" key="3">
    <source>
        <dbReference type="Proteomes" id="UP000256970"/>
    </source>
</evidence>
<feature type="domain" description="DUF7507" evidence="1">
    <location>
        <begin position="361"/>
        <end position="456"/>
    </location>
</feature>